<dbReference type="EMBL" id="JAOUSF010000006">
    <property type="protein sequence ID" value="MCU9615033.1"/>
    <property type="molecule type" value="Genomic_DNA"/>
</dbReference>
<proteinExistence type="predicted"/>
<dbReference type="Pfam" id="PF04854">
    <property type="entry name" value="DUF624"/>
    <property type="match status" value="1"/>
</dbReference>
<evidence type="ECO:0000313" key="3">
    <source>
        <dbReference type="Proteomes" id="UP001209318"/>
    </source>
</evidence>
<name>A0AAE3IWT2_9BACI</name>
<organism evidence="2 3">
    <name type="scientific">Perspicuibacillus lycopersici</name>
    <dbReference type="NCBI Taxonomy" id="1325689"/>
    <lineage>
        <taxon>Bacteria</taxon>
        <taxon>Bacillati</taxon>
        <taxon>Bacillota</taxon>
        <taxon>Bacilli</taxon>
        <taxon>Bacillales</taxon>
        <taxon>Bacillaceae</taxon>
        <taxon>Perspicuibacillus</taxon>
    </lineage>
</organism>
<keyword evidence="1" id="KW-0812">Transmembrane</keyword>
<gene>
    <name evidence="2" type="ORF">OEV98_15975</name>
</gene>
<dbReference type="RefSeq" id="WP_263074354.1">
    <property type="nucleotide sequence ID" value="NZ_JAOUSF010000006.1"/>
</dbReference>
<feature type="transmembrane region" description="Helical" evidence="1">
    <location>
        <begin position="129"/>
        <end position="146"/>
    </location>
</feature>
<dbReference type="InterPro" id="IPR006938">
    <property type="entry name" value="DUF624"/>
</dbReference>
<comment type="caution">
    <text evidence="2">The sequence shown here is derived from an EMBL/GenBank/DDBJ whole genome shotgun (WGS) entry which is preliminary data.</text>
</comment>
<feature type="transmembrane region" description="Helical" evidence="1">
    <location>
        <begin position="54"/>
        <end position="74"/>
    </location>
</feature>
<reference evidence="2" key="1">
    <citation type="submission" date="2022-10" db="EMBL/GenBank/DDBJ databases">
        <title>Description of Fervidibacillus gen. nov. in the family Fervidibacillaceae fam. nov. with two species, Fervidibacillus albus sp. nov., and Fervidibacillus halotolerans sp. nov., isolated from tidal flat sediments.</title>
        <authorList>
            <person name="Kwon K.K."/>
            <person name="Yang S.-H."/>
        </authorList>
    </citation>
    <scope>NUCLEOTIDE SEQUENCE</scope>
    <source>
        <strain evidence="2">JCM 19140</strain>
    </source>
</reference>
<feature type="transmembrane region" description="Helical" evidence="1">
    <location>
        <begin position="21"/>
        <end position="42"/>
    </location>
</feature>
<sequence>MNSSGLTNGINNISTWIMRFSVINLMWLLFNIPLVIIVVSMWMNKTNDSTIQLIIPAVILAPLLLFPATTAMFASARNWVMQKEEHSLIRFFWKYYRENYKQSVGVGVLLTIVWVIWGVDYYYFSKESVLFMGSFLLMGFLLYVYTINLFSIQAHYNEKLIVLLKKAFLITVGSPLLAVVVLVSNGIIFYMSINGLLFLLPFFTFSLVAYLSFSAFYRRYLKLVSNPEK</sequence>
<keyword evidence="3" id="KW-1185">Reference proteome</keyword>
<feature type="transmembrane region" description="Helical" evidence="1">
    <location>
        <begin position="196"/>
        <end position="217"/>
    </location>
</feature>
<dbReference type="Proteomes" id="UP001209318">
    <property type="component" value="Unassembled WGS sequence"/>
</dbReference>
<dbReference type="AlphaFoldDB" id="A0AAE3IWT2"/>
<keyword evidence="1" id="KW-1133">Transmembrane helix</keyword>
<evidence type="ECO:0000256" key="1">
    <source>
        <dbReference type="SAM" id="Phobius"/>
    </source>
</evidence>
<evidence type="ECO:0000313" key="2">
    <source>
        <dbReference type="EMBL" id="MCU9615033.1"/>
    </source>
</evidence>
<keyword evidence="1" id="KW-0472">Membrane</keyword>
<feature type="transmembrane region" description="Helical" evidence="1">
    <location>
        <begin position="104"/>
        <end position="123"/>
    </location>
</feature>
<feature type="transmembrane region" description="Helical" evidence="1">
    <location>
        <begin position="167"/>
        <end position="190"/>
    </location>
</feature>
<accession>A0AAE3IWT2</accession>
<protein>
    <submittedName>
        <fullName evidence="2">DUF624 domain-containing protein</fullName>
    </submittedName>
</protein>